<reference evidence="2 3" key="1">
    <citation type="submission" date="2024-04" db="EMBL/GenBank/DDBJ databases">
        <title>Phyllosticta paracitricarpa is synonymous to the EU quarantine fungus P. citricarpa based on phylogenomic analyses.</title>
        <authorList>
            <consortium name="Lawrence Berkeley National Laboratory"/>
            <person name="Van ingen-buijs V.A."/>
            <person name="Van westerhoven A.C."/>
            <person name="Haridas S."/>
            <person name="Skiadas P."/>
            <person name="Martin F."/>
            <person name="Groenewald J.Z."/>
            <person name="Crous P.W."/>
            <person name="Seidl M.F."/>
        </authorList>
    </citation>
    <scope>NUCLEOTIDE SEQUENCE [LARGE SCALE GENOMIC DNA]</scope>
    <source>
        <strain evidence="2 3">CPC 17464</strain>
    </source>
</reference>
<dbReference type="EMBL" id="JBBPEH010000002">
    <property type="protein sequence ID" value="KAK7542556.1"/>
    <property type="molecule type" value="Genomic_DNA"/>
</dbReference>
<organism evidence="2 3">
    <name type="scientific">Phyllosticta citribraziliensis</name>
    <dbReference type="NCBI Taxonomy" id="989973"/>
    <lineage>
        <taxon>Eukaryota</taxon>
        <taxon>Fungi</taxon>
        <taxon>Dikarya</taxon>
        <taxon>Ascomycota</taxon>
        <taxon>Pezizomycotina</taxon>
        <taxon>Dothideomycetes</taxon>
        <taxon>Dothideomycetes incertae sedis</taxon>
        <taxon>Botryosphaeriales</taxon>
        <taxon>Phyllostictaceae</taxon>
        <taxon>Phyllosticta</taxon>
    </lineage>
</organism>
<feature type="chain" id="PRO_5045633409" description="Transmembrane protein" evidence="1">
    <location>
        <begin position="28"/>
        <end position="133"/>
    </location>
</feature>
<proteinExistence type="predicted"/>
<dbReference type="Proteomes" id="UP001360953">
    <property type="component" value="Unassembled WGS sequence"/>
</dbReference>
<keyword evidence="3" id="KW-1185">Reference proteome</keyword>
<comment type="caution">
    <text evidence="2">The sequence shown here is derived from an EMBL/GenBank/DDBJ whole genome shotgun (WGS) entry which is preliminary data.</text>
</comment>
<dbReference type="GeneID" id="92027486"/>
<evidence type="ECO:0000256" key="1">
    <source>
        <dbReference type="SAM" id="SignalP"/>
    </source>
</evidence>
<feature type="signal peptide" evidence="1">
    <location>
        <begin position="1"/>
        <end position="27"/>
    </location>
</feature>
<evidence type="ECO:0008006" key="4">
    <source>
        <dbReference type="Google" id="ProtNLM"/>
    </source>
</evidence>
<gene>
    <name evidence="2" type="ORF">J3D65DRAFT_220479</name>
</gene>
<accession>A0ABR1M5Z5</accession>
<sequence>MRLSIRSSSMLLSIMLVLSTLTMSSSASALAAKEPDPKTSMPKGDKSPYLVCPATERSRYASVIAHSKNYDEVTCRDAPHRDLCDQCVIGLVAAMTACVVACCVNIELGPLIAVCMTGCFGVYEGAVGGCFSR</sequence>
<protein>
    <recommendedName>
        <fullName evidence="4">Transmembrane protein</fullName>
    </recommendedName>
</protein>
<name>A0ABR1M5Z5_9PEZI</name>
<evidence type="ECO:0000313" key="3">
    <source>
        <dbReference type="Proteomes" id="UP001360953"/>
    </source>
</evidence>
<evidence type="ECO:0000313" key="2">
    <source>
        <dbReference type="EMBL" id="KAK7542556.1"/>
    </source>
</evidence>
<dbReference type="RefSeq" id="XP_066658849.1">
    <property type="nucleotide sequence ID" value="XM_066794580.1"/>
</dbReference>
<keyword evidence="1" id="KW-0732">Signal</keyword>